<evidence type="ECO:0000313" key="3">
    <source>
        <dbReference type="Proteomes" id="UP000749646"/>
    </source>
</evidence>
<evidence type="ECO:0000313" key="2">
    <source>
        <dbReference type="EMBL" id="KAF9979939.1"/>
    </source>
</evidence>
<evidence type="ECO:0000256" key="1">
    <source>
        <dbReference type="SAM" id="MobiDB-lite"/>
    </source>
</evidence>
<comment type="caution">
    <text evidence="2">The sequence shown here is derived from an EMBL/GenBank/DDBJ whole genome shotgun (WGS) entry which is preliminary data.</text>
</comment>
<feature type="non-terminal residue" evidence="2">
    <location>
        <position position="150"/>
    </location>
</feature>
<reference evidence="2" key="1">
    <citation type="journal article" date="2020" name="Fungal Divers.">
        <title>Resolving the Mortierellaceae phylogeny through synthesis of multi-gene phylogenetics and phylogenomics.</title>
        <authorList>
            <person name="Vandepol N."/>
            <person name="Liber J."/>
            <person name="Desiro A."/>
            <person name="Na H."/>
            <person name="Kennedy M."/>
            <person name="Barry K."/>
            <person name="Grigoriev I.V."/>
            <person name="Miller A.N."/>
            <person name="O'Donnell K."/>
            <person name="Stajich J.E."/>
            <person name="Bonito G."/>
        </authorList>
    </citation>
    <scope>NUCLEOTIDE SEQUENCE</scope>
    <source>
        <strain evidence="2">MES-2147</strain>
    </source>
</reference>
<dbReference type="EMBL" id="JAAAHW010003938">
    <property type="protein sequence ID" value="KAF9979939.1"/>
    <property type="molecule type" value="Genomic_DNA"/>
</dbReference>
<name>A0A9P6M803_9FUNG</name>
<sequence length="150" mass="17012">MQPSKDTSDPTIDQQVQLVPSSDPTTVAHSPEGTSNIEAVKPLFHSSQSQTNQYRNIAKLPQNIFAKNVRPPDIEFIFPEADERLNNTTQLVCCLSLLKSFQSTDDRLESAARKWLQVIENDSDEQDRLKLLVTDVIRAFKRDELKDDKA</sequence>
<keyword evidence="3" id="KW-1185">Reference proteome</keyword>
<organism evidence="2 3">
    <name type="scientific">Modicella reniformis</name>
    <dbReference type="NCBI Taxonomy" id="1440133"/>
    <lineage>
        <taxon>Eukaryota</taxon>
        <taxon>Fungi</taxon>
        <taxon>Fungi incertae sedis</taxon>
        <taxon>Mucoromycota</taxon>
        <taxon>Mortierellomycotina</taxon>
        <taxon>Mortierellomycetes</taxon>
        <taxon>Mortierellales</taxon>
        <taxon>Mortierellaceae</taxon>
        <taxon>Modicella</taxon>
    </lineage>
</organism>
<proteinExistence type="predicted"/>
<protein>
    <submittedName>
        <fullName evidence="2">Uncharacterized protein</fullName>
    </submittedName>
</protein>
<accession>A0A9P6M803</accession>
<dbReference type="Proteomes" id="UP000749646">
    <property type="component" value="Unassembled WGS sequence"/>
</dbReference>
<feature type="region of interest" description="Disordered" evidence="1">
    <location>
        <begin position="1"/>
        <end position="36"/>
    </location>
</feature>
<dbReference type="AlphaFoldDB" id="A0A9P6M803"/>
<gene>
    <name evidence="2" type="ORF">BGZ65_005777</name>
</gene>